<dbReference type="AlphaFoldDB" id="A0A4R8TT96"/>
<evidence type="ECO:0000313" key="1">
    <source>
        <dbReference type="EMBL" id="TEA21311.1"/>
    </source>
</evidence>
<dbReference type="EMBL" id="QAPF01000019">
    <property type="protein sequence ID" value="TEA21311.1"/>
    <property type="molecule type" value="Genomic_DNA"/>
</dbReference>
<proteinExistence type="predicted"/>
<name>A0A4R8TT96_9PEZI</name>
<sequence>MPDILRQPSAGSCRPFGANCPDVGTSSSRSSAGDFRFRTCDARPEVGLFPALFREVPEIGRNRRRRECNRQVMICCHDESATSLVYLPMHRCWRITLRHLPRRS</sequence>
<comment type="caution">
    <text evidence="1">The sequence shown here is derived from an EMBL/GenBank/DDBJ whole genome shotgun (WGS) entry which is preliminary data.</text>
</comment>
<organism evidence="1 2">
    <name type="scientific">Colletotrichum sidae</name>
    <dbReference type="NCBI Taxonomy" id="1347389"/>
    <lineage>
        <taxon>Eukaryota</taxon>
        <taxon>Fungi</taxon>
        <taxon>Dikarya</taxon>
        <taxon>Ascomycota</taxon>
        <taxon>Pezizomycotina</taxon>
        <taxon>Sordariomycetes</taxon>
        <taxon>Hypocreomycetidae</taxon>
        <taxon>Glomerellales</taxon>
        <taxon>Glomerellaceae</taxon>
        <taxon>Colletotrichum</taxon>
        <taxon>Colletotrichum orbiculare species complex</taxon>
    </lineage>
</organism>
<reference evidence="1 2" key="1">
    <citation type="submission" date="2018-11" db="EMBL/GenBank/DDBJ databases">
        <title>Genome sequence and assembly of Colletotrichum sidae.</title>
        <authorList>
            <person name="Gan P."/>
            <person name="Shirasu K."/>
        </authorList>
    </citation>
    <scope>NUCLEOTIDE SEQUENCE [LARGE SCALE GENOMIC DNA]</scope>
    <source>
        <strain evidence="1 2">CBS 518.97</strain>
    </source>
</reference>
<gene>
    <name evidence="1" type="ORF">C8034_v007737</name>
</gene>
<evidence type="ECO:0000313" key="2">
    <source>
        <dbReference type="Proteomes" id="UP000295604"/>
    </source>
</evidence>
<dbReference type="Proteomes" id="UP000295604">
    <property type="component" value="Unassembled WGS sequence"/>
</dbReference>
<protein>
    <submittedName>
        <fullName evidence="1">Uncharacterized protein</fullName>
    </submittedName>
</protein>
<keyword evidence="2" id="KW-1185">Reference proteome</keyword>
<accession>A0A4R8TT96</accession>